<keyword evidence="2" id="KW-0808">Transferase</keyword>
<sequence length="399" mass="44504">NGDLQADEDSPDEGQGKLALRRERGPVSGLHRRHRDQRFGPRPPGAGGGHPEAGGGADSLLEPVRDPLAGRGRGDAHRSDRIRQGLLLQLRHRGGGGRDQASPQARLQRARPGEERDPHLHQVLPRPHLRQPLRHSSGYLSAGLRSDGPRLRLHTLRRTRSRQRVSRSADSGDSGRADPRRRWHQRGARGLSAGPARPVRRARGTPHLRRGPDRRGPYRTPIRLPGRRRSPGRPHERQGIGRRLPGRCDDGQRGVCHARARQPRLDLWGEPARDGRGQGRPWGGGRSHVSRGGPVQGHDPRERVEARRGARPGRRGTRGGALARPRPERPRARKGRLREVPRRGRARQPYRRDHHKARPAPHRDKDRDPLLSGHLAGRRRRVGGRPFRHDGRGPGGSGV</sequence>
<organism evidence="2">
    <name type="scientific">uncultured Rubrobacteraceae bacterium</name>
    <dbReference type="NCBI Taxonomy" id="349277"/>
    <lineage>
        <taxon>Bacteria</taxon>
        <taxon>Bacillati</taxon>
        <taxon>Actinomycetota</taxon>
        <taxon>Rubrobacteria</taxon>
        <taxon>Rubrobacterales</taxon>
        <taxon>Rubrobacteraceae</taxon>
        <taxon>environmental samples</taxon>
    </lineage>
</organism>
<dbReference type="EC" id="2.6.1.11" evidence="2"/>
<name>A0A6J4PT60_9ACTN</name>
<evidence type="ECO:0000256" key="1">
    <source>
        <dbReference type="SAM" id="MobiDB-lite"/>
    </source>
</evidence>
<feature type="region of interest" description="Disordered" evidence="1">
    <location>
        <begin position="1"/>
        <end position="399"/>
    </location>
</feature>
<feature type="non-terminal residue" evidence="2">
    <location>
        <position position="399"/>
    </location>
</feature>
<dbReference type="EMBL" id="CADCVB010000091">
    <property type="protein sequence ID" value="CAA9425309.1"/>
    <property type="molecule type" value="Genomic_DNA"/>
</dbReference>
<gene>
    <name evidence="2" type="ORF">AVDCRST_MAG78-1311</name>
</gene>
<protein>
    <submittedName>
        <fullName evidence="2">Acetylornithine aminotransferase</fullName>
        <ecNumber evidence="2">2.6.1.11</ecNumber>
    </submittedName>
</protein>
<dbReference type="GO" id="GO:0003992">
    <property type="term" value="F:N2-acetyl-L-ornithine:2-oxoglutarate 5-aminotransferase activity"/>
    <property type="evidence" value="ECO:0007669"/>
    <property type="project" value="UniProtKB-EC"/>
</dbReference>
<proteinExistence type="predicted"/>
<feature type="compositionally biased region" description="Basic and acidic residues" evidence="1">
    <location>
        <begin position="111"/>
        <end position="120"/>
    </location>
</feature>
<feature type="compositionally biased region" description="Gly residues" evidence="1">
    <location>
        <begin position="45"/>
        <end position="57"/>
    </location>
</feature>
<feature type="compositionally biased region" description="Acidic residues" evidence="1">
    <location>
        <begin position="1"/>
        <end position="12"/>
    </location>
</feature>
<feature type="non-terminal residue" evidence="2">
    <location>
        <position position="1"/>
    </location>
</feature>
<feature type="compositionally biased region" description="Basic residues" evidence="1">
    <location>
        <begin position="343"/>
        <end position="360"/>
    </location>
</feature>
<feature type="compositionally biased region" description="Basic residues" evidence="1">
    <location>
        <begin position="151"/>
        <end position="165"/>
    </location>
</feature>
<evidence type="ECO:0000313" key="2">
    <source>
        <dbReference type="EMBL" id="CAA9425309.1"/>
    </source>
</evidence>
<dbReference type="AlphaFoldDB" id="A0A6J4PT60"/>
<feature type="compositionally biased region" description="Basic and acidic residues" evidence="1">
    <location>
        <begin position="298"/>
        <end position="308"/>
    </location>
</feature>
<keyword evidence="2" id="KW-0032">Aminotransferase</keyword>
<accession>A0A6J4PT60</accession>
<reference evidence="2" key="1">
    <citation type="submission" date="2020-02" db="EMBL/GenBank/DDBJ databases">
        <authorList>
            <person name="Meier V. D."/>
        </authorList>
    </citation>
    <scope>NUCLEOTIDE SEQUENCE</scope>
    <source>
        <strain evidence="2">AVDCRST_MAG78</strain>
    </source>
</reference>
<feature type="compositionally biased region" description="Basic and acidic residues" evidence="1">
    <location>
        <begin position="72"/>
        <end position="83"/>
    </location>
</feature>
<feature type="compositionally biased region" description="Basic residues" evidence="1">
    <location>
        <begin position="198"/>
        <end position="209"/>
    </location>
</feature>